<evidence type="ECO:0000256" key="5">
    <source>
        <dbReference type="ARBA" id="ARBA00040742"/>
    </source>
</evidence>
<evidence type="ECO:0000256" key="1">
    <source>
        <dbReference type="ARBA" id="ARBA00004604"/>
    </source>
</evidence>
<evidence type="ECO:0000259" key="8">
    <source>
        <dbReference type="PROSITE" id="PS51358"/>
    </source>
</evidence>
<name>A0A0P1BDE9_9BASI</name>
<comment type="function">
    <text evidence="6">Required for 60S ribosomal subunit synthesis.</text>
</comment>
<dbReference type="PROSITE" id="PS51358">
    <property type="entry name" value="NOP"/>
    <property type="match status" value="1"/>
</dbReference>
<dbReference type="PANTHER" id="PTHR10894">
    <property type="entry name" value="NUCLEOLAR PROTEIN 5 NUCLEOLAR PROTEIN NOP5 NOP58"/>
    <property type="match status" value="1"/>
</dbReference>
<keyword evidence="3" id="KW-0690">Ribosome biogenesis</keyword>
<dbReference type="InterPro" id="IPR036070">
    <property type="entry name" value="Nop_dom_sf"/>
</dbReference>
<dbReference type="InterPro" id="IPR012976">
    <property type="entry name" value="NOSIC"/>
</dbReference>
<dbReference type="OrthoDB" id="6780543at2759"/>
<sequence>MAKKNLKAALAGHHSRKASADKAARVEDAQKRKAESIKRSVSGDFSFAVSLIAGPHAVALQQLLATSYDTEASCYAKYANASANVAKLREAAGRQDVVIFEVDGGNLAKHREVTGLSKTAAKAKARGDDVRFKRSWSKIYWGFPHVGQGHADETRNILANQLALSRFLVSAASLLSVGPVPSYAQQGVAKKSVIAKSRKRAREAHDGGPLSDEEHFSDDEKDAQSDNVDEDGEGGEVSTAPRSESAGVLYRAPTRAGSILISLRQVSPYTAWELPKLAKSLPTLYPQLLRTAPAPPKGQHTVTTQEAADAGSYRNALDALQSCLDVSEGVLNEHLKSLLTLNLAPAGKKAKGVTLGVAERGLAGAIVSELGIQCDTGDRSQELVRGIRLHAEKLLSGLSEGDMDRAQLGLGHSYSRSKVKFNVNRSDNMIIQAIALLDTLDKDVNTFAMRVREWYGWHFPELVRLVSDNMIYAKLASFIRSKERLSEDHLEELAEILDGDDTAARNVLDASRASMGTEISEVDMDNIDSFAERVVELAAYRKRMHAYLVEKMHLVAPNLSALIGEVIGARLISHAGSLTNLAKYPASTVQILGAEKALFRALKTKGNTPKYGLIYHASAIARAAPKNKGRMSRFLANKISIASRIDCFSDAPSTKFGEVMHHQVEERLVFYETGKPGLGKNSDAMSKALKAIEEAAGDLMDEDDDSDDEDAAVTEPQTMPAAVGVTDPADKKSSKKDKKEKKDKKDKKSKSSDKASKKVDVEKAAKKAAKEAKKAAKAEKAEKKSKKSKA</sequence>
<protein>
    <recommendedName>
        <fullName evidence="5">Nucleolar protein 56</fullName>
    </recommendedName>
</protein>
<feature type="compositionally biased region" description="Basic and acidic residues" evidence="7">
    <location>
        <begin position="749"/>
        <end position="782"/>
    </location>
</feature>
<feature type="compositionally biased region" description="Acidic residues" evidence="7">
    <location>
        <begin position="215"/>
        <end position="234"/>
    </location>
</feature>
<accession>A0A0P1BDE9</accession>
<dbReference type="EMBL" id="CCYA01000217">
    <property type="protein sequence ID" value="CEH13291.1"/>
    <property type="molecule type" value="Genomic_DNA"/>
</dbReference>
<dbReference type="GO" id="GO:0070042">
    <property type="term" value="F:rRNA (uridine-N3-)-methyltransferase activity"/>
    <property type="evidence" value="ECO:0007669"/>
    <property type="project" value="InterPro"/>
</dbReference>
<dbReference type="SMART" id="SM00931">
    <property type="entry name" value="NOSIC"/>
    <property type="match status" value="1"/>
</dbReference>
<dbReference type="GO" id="GO:0070475">
    <property type="term" value="P:rRNA base methylation"/>
    <property type="evidence" value="ECO:0007669"/>
    <property type="project" value="InterPro"/>
</dbReference>
<dbReference type="FunFam" id="1.10.287.4070:FF:000002">
    <property type="entry name" value="Nucleolar protein 56"/>
    <property type="match status" value="1"/>
</dbReference>
<dbReference type="GO" id="GO:0032040">
    <property type="term" value="C:small-subunit processome"/>
    <property type="evidence" value="ECO:0007669"/>
    <property type="project" value="InterPro"/>
</dbReference>
<evidence type="ECO:0000256" key="4">
    <source>
        <dbReference type="ARBA" id="ARBA00023242"/>
    </source>
</evidence>
<feature type="compositionally biased region" description="Acidic residues" evidence="7">
    <location>
        <begin position="699"/>
        <end position="712"/>
    </location>
</feature>
<dbReference type="FunFam" id="1.10.246.90:FF:000001">
    <property type="entry name" value="Nucleolar protein 56"/>
    <property type="match status" value="1"/>
</dbReference>
<dbReference type="GO" id="GO:0030515">
    <property type="term" value="F:snoRNA binding"/>
    <property type="evidence" value="ECO:0007669"/>
    <property type="project" value="InterPro"/>
</dbReference>
<dbReference type="Gene3D" id="1.10.246.90">
    <property type="entry name" value="Nop domain"/>
    <property type="match status" value="1"/>
</dbReference>
<comment type="subcellular location">
    <subcellularLocation>
        <location evidence="1">Nucleus</location>
        <location evidence="1">Nucleolus</location>
    </subcellularLocation>
</comment>
<dbReference type="Gene3D" id="1.10.287.4070">
    <property type="match status" value="1"/>
</dbReference>
<feature type="compositionally biased region" description="Basic residues" evidence="7">
    <location>
        <begin position="733"/>
        <end position="748"/>
    </location>
</feature>
<evidence type="ECO:0000256" key="2">
    <source>
        <dbReference type="ARBA" id="ARBA00009211"/>
    </source>
</evidence>
<evidence type="ECO:0000313" key="10">
    <source>
        <dbReference type="Proteomes" id="UP000054845"/>
    </source>
</evidence>
<dbReference type="InterPro" id="IPR002687">
    <property type="entry name" value="Nop_dom"/>
</dbReference>
<reference evidence="9 10" key="1">
    <citation type="submission" date="2014-09" db="EMBL/GenBank/DDBJ databases">
        <authorList>
            <person name="Magalhaes I.L.F."/>
            <person name="Oliveira U."/>
            <person name="Santos F.R."/>
            <person name="Vidigal T.H.D.A."/>
            <person name="Brescovit A.D."/>
            <person name="Santos A.J."/>
        </authorList>
    </citation>
    <scope>NUCLEOTIDE SEQUENCE [LARGE SCALE GENOMIC DNA]</scope>
</reference>
<feature type="compositionally biased region" description="Basic and acidic residues" evidence="7">
    <location>
        <begin position="18"/>
        <end position="33"/>
    </location>
</feature>
<dbReference type="Pfam" id="PF01798">
    <property type="entry name" value="Nop"/>
    <property type="match status" value="1"/>
</dbReference>
<dbReference type="Proteomes" id="UP000054845">
    <property type="component" value="Unassembled WGS sequence"/>
</dbReference>
<comment type="similarity">
    <text evidence="2">Belongs to the NOP5/NOP56 family.</text>
</comment>
<evidence type="ECO:0000256" key="7">
    <source>
        <dbReference type="SAM" id="MobiDB-lite"/>
    </source>
</evidence>
<dbReference type="SUPFAM" id="SSF89124">
    <property type="entry name" value="Nop domain"/>
    <property type="match status" value="1"/>
</dbReference>
<feature type="domain" description="Nop" evidence="8">
    <location>
        <begin position="555"/>
        <end position="673"/>
    </location>
</feature>
<organism evidence="9 10">
    <name type="scientific">Ceraceosorus bombacis</name>
    <dbReference type="NCBI Taxonomy" id="401625"/>
    <lineage>
        <taxon>Eukaryota</taxon>
        <taxon>Fungi</taxon>
        <taxon>Dikarya</taxon>
        <taxon>Basidiomycota</taxon>
        <taxon>Ustilaginomycotina</taxon>
        <taxon>Exobasidiomycetes</taxon>
        <taxon>Ceraceosorales</taxon>
        <taxon>Ceraceosoraceae</taxon>
        <taxon>Ceraceosorus</taxon>
    </lineage>
</organism>
<dbReference type="STRING" id="401625.A0A0P1BDE9"/>
<keyword evidence="10" id="KW-1185">Reference proteome</keyword>
<proteinExistence type="inferred from homology"/>
<dbReference type="InterPro" id="IPR045056">
    <property type="entry name" value="Nop56/Nop58"/>
</dbReference>
<dbReference type="InterPro" id="IPR042239">
    <property type="entry name" value="Nop_C"/>
</dbReference>
<dbReference type="AlphaFoldDB" id="A0A0P1BDE9"/>
<evidence type="ECO:0000313" key="9">
    <source>
        <dbReference type="EMBL" id="CEH13291.1"/>
    </source>
</evidence>
<dbReference type="Pfam" id="PF10354">
    <property type="entry name" value="BMT5-like"/>
    <property type="match status" value="1"/>
</dbReference>
<evidence type="ECO:0000256" key="6">
    <source>
        <dbReference type="ARBA" id="ARBA00056216"/>
    </source>
</evidence>
<dbReference type="PANTHER" id="PTHR10894:SF0">
    <property type="entry name" value="NUCLEOLAR PROTEIN 56"/>
    <property type="match status" value="1"/>
</dbReference>
<feature type="region of interest" description="Disordered" evidence="7">
    <location>
        <begin position="199"/>
        <end position="248"/>
    </location>
</feature>
<feature type="region of interest" description="Disordered" evidence="7">
    <location>
        <begin position="1"/>
        <end position="33"/>
    </location>
</feature>
<keyword evidence="4" id="KW-0539">Nucleus</keyword>
<dbReference type="InterPro" id="IPR019446">
    <property type="entry name" value="BMT5-like"/>
</dbReference>
<dbReference type="GO" id="GO:0031428">
    <property type="term" value="C:box C/D methylation guide snoRNP complex"/>
    <property type="evidence" value="ECO:0007669"/>
    <property type="project" value="InterPro"/>
</dbReference>
<evidence type="ECO:0000256" key="3">
    <source>
        <dbReference type="ARBA" id="ARBA00022517"/>
    </source>
</evidence>
<feature type="region of interest" description="Disordered" evidence="7">
    <location>
        <begin position="699"/>
        <end position="790"/>
    </location>
</feature>